<dbReference type="EMBL" id="BAAAKV010000005">
    <property type="protein sequence ID" value="GAA1154788.1"/>
    <property type="molecule type" value="Genomic_DNA"/>
</dbReference>
<dbReference type="Pfam" id="PF06722">
    <property type="entry name" value="EryCIII-like_C"/>
    <property type="match status" value="1"/>
</dbReference>
<dbReference type="InterPro" id="IPR010610">
    <property type="entry name" value="EryCIII-like_C"/>
</dbReference>
<evidence type="ECO:0000313" key="8">
    <source>
        <dbReference type="EMBL" id="GAA1154788.1"/>
    </source>
</evidence>
<keyword evidence="2" id="KW-0328">Glycosyltransferase</keyword>
<feature type="domain" description="Erythromycin biosynthesis protein CIII-like C-terminal" evidence="6">
    <location>
        <begin position="282"/>
        <end position="424"/>
    </location>
</feature>
<protein>
    <submittedName>
        <fullName evidence="8">Glycosyltransferase</fullName>
    </submittedName>
</protein>
<keyword evidence="3" id="KW-0808">Transferase</keyword>
<evidence type="ECO:0000256" key="3">
    <source>
        <dbReference type="ARBA" id="ARBA00022679"/>
    </source>
</evidence>
<comment type="similarity">
    <text evidence="1">Belongs to the glycosyltransferase 28 family.</text>
</comment>
<organism evidence="8 9">
    <name type="scientific">Streptomyces hebeiensis</name>
    <dbReference type="NCBI Taxonomy" id="229486"/>
    <lineage>
        <taxon>Bacteria</taxon>
        <taxon>Bacillati</taxon>
        <taxon>Actinomycetota</taxon>
        <taxon>Actinomycetes</taxon>
        <taxon>Kitasatosporales</taxon>
        <taxon>Streptomycetaceae</taxon>
        <taxon>Streptomyces</taxon>
    </lineage>
</organism>
<dbReference type="SUPFAM" id="SSF53756">
    <property type="entry name" value="UDP-Glycosyltransferase/glycogen phosphorylase"/>
    <property type="match status" value="1"/>
</dbReference>
<evidence type="ECO:0000256" key="2">
    <source>
        <dbReference type="ARBA" id="ARBA00022676"/>
    </source>
</evidence>
<dbReference type="PANTHER" id="PTHR48050">
    <property type="entry name" value="STEROL 3-BETA-GLUCOSYLTRANSFERASE"/>
    <property type="match status" value="1"/>
</dbReference>
<reference evidence="8 9" key="1">
    <citation type="journal article" date="2019" name="Int. J. Syst. Evol. Microbiol.">
        <title>The Global Catalogue of Microorganisms (GCM) 10K type strain sequencing project: providing services to taxonomists for standard genome sequencing and annotation.</title>
        <authorList>
            <consortium name="The Broad Institute Genomics Platform"/>
            <consortium name="The Broad Institute Genome Sequencing Center for Infectious Disease"/>
            <person name="Wu L."/>
            <person name="Ma J."/>
        </authorList>
    </citation>
    <scope>NUCLEOTIDE SEQUENCE [LARGE SCALE GENOMIC DNA]</scope>
    <source>
        <strain evidence="8 9">JCM 12696</strain>
    </source>
</reference>
<dbReference type="PANTHER" id="PTHR48050:SF13">
    <property type="entry name" value="STEROL 3-BETA-GLUCOSYLTRANSFERASE UGT80A2"/>
    <property type="match status" value="1"/>
</dbReference>
<dbReference type="InterPro" id="IPR030953">
    <property type="entry name" value="Glycosyl_450act"/>
</dbReference>
<dbReference type="Pfam" id="PF21036">
    <property type="entry name" value="EryCIII-like_N"/>
    <property type="match status" value="1"/>
</dbReference>
<feature type="region of interest" description="Disordered" evidence="5">
    <location>
        <begin position="430"/>
        <end position="456"/>
    </location>
</feature>
<evidence type="ECO:0000259" key="7">
    <source>
        <dbReference type="Pfam" id="PF21036"/>
    </source>
</evidence>
<dbReference type="Proteomes" id="UP001501371">
    <property type="component" value="Unassembled WGS sequence"/>
</dbReference>
<gene>
    <name evidence="8" type="ORF">GCM10009654_07900</name>
</gene>
<accession>A0ABN1UJE3</accession>
<proteinExistence type="inferred from homology"/>
<comment type="caution">
    <text evidence="8">The sequence shown here is derived from an EMBL/GenBank/DDBJ whole genome shotgun (WGS) entry which is preliminary data.</text>
</comment>
<keyword evidence="4" id="KW-0045">Antibiotic biosynthesis</keyword>
<evidence type="ECO:0000259" key="6">
    <source>
        <dbReference type="Pfam" id="PF06722"/>
    </source>
</evidence>
<evidence type="ECO:0000313" key="9">
    <source>
        <dbReference type="Proteomes" id="UP001501371"/>
    </source>
</evidence>
<evidence type="ECO:0000256" key="5">
    <source>
        <dbReference type="SAM" id="MobiDB-lite"/>
    </source>
</evidence>
<dbReference type="InterPro" id="IPR050426">
    <property type="entry name" value="Glycosyltransferase_28"/>
</dbReference>
<sequence length="456" mass="50740">MRVLFATYSETTHFHAMVPLAWALAAAGHEVRVASQPALTEVITRTGLTAVPVGTDHTLWRISDRFLTRRFAEVNPMAHQRIRGVDLPPFARSEESAESTGWEYLRSGYEDILRSWYKIINDPLTEDLVGFARQWRPDLVIWEPTTHGGPIAAEAVGAAHGRLLWSLDIFARTRQKFLWLRERQPPGQRQDPLGEWVGDQADAYGVEFSESLITGQFTLDQYPAPLRLDTDVHHVPMRYVPYNGTSVIPRWLREPPARPRVCLTLGLFSTDRFGGYPISVQDVLDSVADLDIELVGTLAEVERRKLVRVPDNARLVEFVPLQALAPTCAAAIHHGGFGTTNTVAAAAVPQLVISEQHDTPMLGRRLRAYGAGLTEFYTDITGERVRAHLVRLLEEPSFATAAAALREDMLGMPTPRELVPVLQKLTADHRTRPTTSRGATCASSSQAAVSPAWPRR</sequence>
<evidence type="ECO:0000256" key="4">
    <source>
        <dbReference type="ARBA" id="ARBA00023194"/>
    </source>
</evidence>
<dbReference type="Gene3D" id="3.40.50.2000">
    <property type="entry name" value="Glycogen Phosphorylase B"/>
    <property type="match status" value="2"/>
</dbReference>
<evidence type="ECO:0000256" key="1">
    <source>
        <dbReference type="ARBA" id="ARBA00006962"/>
    </source>
</evidence>
<dbReference type="RefSeq" id="WP_344270142.1">
    <property type="nucleotide sequence ID" value="NZ_BAAAKV010000005.1"/>
</dbReference>
<feature type="domain" description="Erythromycin biosynthesis protein CIII-like N-terminal" evidence="7">
    <location>
        <begin position="22"/>
        <end position="266"/>
    </location>
</feature>
<dbReference type="InterPro" id="IPR048284">
    <property type="entry name" value="EryCIII-like_N"/>
</dbReference>
<name>A0ABN1UJE3_9ACTN</name>
<dbReference type="NCBIfam" id="TIGR04516">
    <property type="entry name" value="glycosyl_450act"/>
    <property type="match status" value="1"/>
</dbReference>
<dbReference type="InterPro" id="IPR002213">
    <property type="entry name" value="UDP_glucos_trans"/>
</dbReference>
<feature type="compositionally biased region" description="Polar residues" evidence="5">
    <location>
        <begin position="433"/>
        <end position="448"/>
    </location>
</feature>
<keyword evidence="9" id="KW-1185">Reference proteome</keyword>
<dbReference type="CDD" id="cd03784">
    <property type="entry name" value="GT1_Gtf-like"/>
    <property type="match status" value="1"/>
</dbReference>